<dbReference type="CDD" id="cd07041">
    <property type="entry name" value="STAS_RsbR_RsbS_like"/>
    <property type="match status" value="1"/>
</dbReference>
<name>A0A848L767_9BACT</name>
<accession>A0A848L767</accession>
<reference evidence="3 4" key="1">
    <citation type="submission" date="2020-04" db="EMBL/GenBank/DDBJ databases">
        <title>Draft genome of Pyxidicoccus fallax type strain.</title>
        <authorList>
            <person name="Whitworth D.E."/>
        </authorList>
    </citation>
    <scope>NUCLEOTIDE SEQUENCE [LARGE SCALE GENOMIC DNA]</scope>
    <source>
        <strain evidence="3 4">DSM 14698</strain>
    </source>
</reference>
<sequence>MAHSRDYMARLGFDARELASRRLFFQLGDDDLARLATLRPFAERHNDAIVDAFYNELLLQHPESRLFFTDPAVLHRAMSAQKQYFLQLFSGVCDLDYVEDRLRVGTTHQRIGVDPKWYLGAYAHYLRLIAARLFQEQGSTSDSDALFRSIQKRVFFDMSIAIETYIAVGVETIQRQEAAIRELSTPVIQIADQVLLLPLVGALDAERARQVMEALLARVVESQARVLIVDIAGVPVVDTRVANHLLQTTESVRLLGATTILTGIRAQIAQMLVQIGVDLSAMHTCASLQEGLVLALSMTGRVIRSK</sequence>
<keyword evidence="1" id="KW-0597">Phosphoprotein</keyword>
<dbReference type="PANTHER" id="PTHR33745">
    <property type="entry name" value="RSBT ANTAGONIST PROTEIN RSBS-RELATED"/>
    <property type="match status" value="1"/>
</dbReference>
<dbReference type="PROSITE" id="PS50801">
    <property type="entry name" value="STAS"/>
    <property type="match status" value="1"/>
</dbReference>
<dbReference type="Proteomes" id="UP000518300">
    <property type="component" value="Unassembled WGS sequence"/>
</dbReference>
<evidence type="ECO:0000256" key="1">
    <source>
        <dbReference type="ARBA" id="ARBA00022553"/>
    </source>
</evidence>
<dbReference type="SUPFAM" id="SSF52091">
    <property type="entry name" value="SpoIIaa-like"/>
    <property type="match status" value="1"/>
</dbReference>
<dbReference type="InterPro" id="IPR012292">
    <property type="entry name" value="Globin/Proto"/>
</dbReference>
<keyword evidence="4" id="KW-1185">Reference proteome</keyword>
<evidence type="ECO:0000313" key="3">
    <source>
        <dbReference type="EMBL" id="NMO14599.1"/>
    </source>
</evidence>
<comment type="caution">
    <text evidence="3">The sequence shown here is derived from an EMBL/GenBank/DDBJ whole genome shotgun (WGS) entry which is preliminary data.</text>
</comment>
<organism evidence="3 4">
    <name type="scientific">Pyxidicoccus fallax</name>
    <dbReference type="NCBI Taxonomy" id="394095"/>
    <lineage>
        <taxon>Bacteria</taxon>
        <taxon>Pseudomonadati</taxon>
        <taxon>Myxococcota</taxon>
        <taxon>Myxococcia</taxon>
        <taxon>Myxococcales</taxon>
        <taxon>Cystobacterineae</taxon>
        <taxon>Myxococcaceae</taxon>
        <taxon>Pyxidicoccus</taxon>
    </lineage>
</organism>
<dbReference type="RefSeq" id="WP_169343897.1">
    <property type="nucleotide sequence ID" value="NZ_JABBJJ010000022.1"/>
</dbReference>
<dbReference type="InterPro" id="IPR009050">
    <property type="entry name" value="Globin-like_sf"/>
</dbReference>
<protein>
    <submittedName>
        <fullName evidence="3">STAS domain-containing protein</fullName>
    </submittedName>
</protein>
<dbReference type="AlphaFoldDB" id="A0A848L767"/>
<dbReference type="Gene3D" id="1.10.490.10">
    <property type="entry name" value="Globins"/>
    <property type="match status" value="1"/>
</dbReference>
<dbReference type="Gene3D" id="3.30.750.24">
    <property type="entry name" value="STAS domain"/>
    <property type="match status" value="1"/>
</dbReference>
<gene>
    <name evidence="3" type="ORF">HG543_06960</name>
</gene>
<dbReference type="GO" id="GO:0020037">
    <property type="term" value="F:heme binding"/>
    <property type="evidence" value="ECO:0007669"/>
    <property type="project" value="InterPro"/>
</dbReference>
<dbReference type="InterPro" id="IPR036513">
    <property type="entry name" value="STAS_dom_sf"/>
</dbReference>
<dbReference type="SUPFAM" id="SSF46458">
    <property type="entry name" value="Globin-like"/>
    <property type="match status" value="1"/>
</dbReference>
<dbReference type="InterPro" id="IPR051932">
    <property type="entry name" value="Bact_StressResp_Reg"/>
</dbReference>
<evidence type="ECO:0000313" key="4">
    <source>
        <dbReference type="Proteomes" id="UP000518300"/>
    </source>
</evidence>
<dbReference type="Pfam" id="PF01740">
    <property type="entry name" value="STAS"/>
    <property type="match status" value="1"/>
</dbReference>
<dbReference type="InterPro" id="IPR039379">
    <property type="entry name" value="Protoglobin_sensor_dom"/>
</dbReference>
<proteinExistence type="predicted"/>
<dbReference type="CDD" id="cd01068">
    <property type="entry name" value="globin_sensor"/>
    <property type="match status" value="1"/>
</dbReference>
<dbReference type="EMBL" id="JABBJJ010000022">
    <property type="protein sequence ID" value="NMO14599.1"/>
    <property type="molecule type" value="Genomic_DNA"/>
</dbReference>
<dbReference type="InterPro" id="IPR044398">
    <property type="entry name" value="Globin-sensor_dom"/>
</dbReference>
<feature type="domain" description="STAS" evidence="2">
    <location>
        <begin position="184"/>
        <end position="295"/>
    </location>
</feature>
<dbReference type="Pfam" id="PF11563">
    <property type="entry name" value="Protoglobin"/>
    <property type="match status" value="1"/>
</dbReference>
<dbReference type="InterPro" id="IPR002645">
    <property type="entry name" value="STAS_dom"/>
</dbReference>
<dbReference type="PANTHER" id="PTHR33745:SF3">
    <property type="entry name" value="RSBT CO-ANTAGONIST PROTEIN RSBRC"/>
    <property type="match status" value="1"/>
</dbReference>
<dbReference type="GO" id="GO:0019825">
    <property type="term" value="F:oxygen binding"/>
    <property type="evidence" value="ECO:0007669"/>
    <property type="project" value="InterPro"/>
</dbReference>
<evidence type="ECO:0000259" key="2">
    <source>
        <dbReference type="PROSITE" id="PS50801"/>
    </source>
</evidence>